<evidence type="ECO:0000256" key="2">
    <source>
        <dbReference type="ARBA" id="ARBA00023125"/>
    </source>
</evidence>
<evidence type="ECO:0000313" key="6">
    <source>
        <dbReference type="Proteomes" id="UP001597062"/>
    </source>
</evidence>
<dbReference type="SMART" id="SM00354">
    <property type="entry name" value="HTH_LACI"/>
    <property type="match status" value="1"/>
</dbReference>
<keyword evidence="3" id="KW-0804">Transcription</keyword>
<sequence>MITLRQISNITGFSVSTVSKALNDGIDVSLETKKYIQDIAIQNNYVPNKAAISLRKNKTNIIAIILPQVNLGIYGEILFIMQKLASNYEYRIMIFQSLSDECREQKCLKEINDGSVDGVIVISSKENKKNYQPTIPVSYLKVVDDNLDDLKKQCINNFNQLLNKIA</sequence>
<dbReference type="RefSeq" id="WP_386108278.1">
    <property type="nucleotide sequence ID" value="NZ_JBHTJR010000051.1"/>
</dbReference>
<dbReference type="Pfam" id="PF00356">
    <property type="entry name" value="LacI"/>
    <property type="match status" value="1"/>
</dbReference>
<reference evidence="6" key="1">
    <citation type="journal article" date="2019" name="Int. J. Syst. Evol. Microbiol.">
        <title>The Global Catalogue of Microorganisms (GCM) 10K type strain sequencing project: providing services to taxonomists for standard genome sequencing and annotation.</title>
        <authorList>
            <consortium name="The Broad Institute Genomics Platform"/>
            <consortium name="The Broad Institute Genome Sequencing Center for Infectious Disease"/>
            <person name="Wu L."/>
            <person name="Ma J."/>
        </authorList>
    </citation>
    <scope>NUCLEOTIDE SEQUENCE [LARGE SCALE GENOMIC DNA]</scope>
    <source>
        <strain evidence="6">CCUG 60527</strain>
    </source>
</reference>
<dbReference type="GO" id="GO:0003677">
    <property type="term" value="F:DNA binding"/>
    <property type="evidence" value="ECO:0007669"/>
    <property type="project" value="UniProtKB-KW"/>
</dbReference>
<evidence type="ECO:0000256" key="3">
    <source>
        <dbReference type="ARBA" id="ARBA00023163"/>
    </source>
</evidence>
<protein>
    <submittedName>
        <fullName evidence="5">LacI family DNA-binding transcriptional regulator</fullName>
    </submittedName>
</protein>
<keyword evidence="1" id="KW-0805">Transcription regulation</keyword>
<keyword evidence="6" id="KW-1185">Reference proteome</keyword>
<dbReference type="SUPFAM" id="SSF47413">
    <property type="entry name" value="lambda repressor-like DNA-binding domains"/>
    <property type="match status" value="1"/>
</dbReference>
<dbReference type="PROSITE" id="PS50932">
    <property type="entry name" value="HTH_LACI_2"/>
    <property type="match status" value="1"/>
</dbReference>
<gene>
    <name evidence="5" type="ORF">ACFQ1U_10970</name>
</gene>
<accession>A0ABW3JT97</accession>
<evidence type="ECO:0000313" key="5">
    <source>
        <dbReference type="EMBL" id="MFD0993727.1"/>
    </source>
</evidence>
<evidence type="ECO:0000256" key="1">
    <source>
        <dbReference type="ARBA" id="ARBA00023015"/>
    </source>
</evidence>
<feature type="domain" description="HTH lacI-type" evidence="4">
    <location>
        <begin position="2"/>
        <end position="56"/>
    </location>
</feature>
<proteinExistence type="predicted"/>
<name>A0ABW3JT97_9FLAO</name>
<evidence type="ECO:0000259" key="4">
    <source>
        <dbReference type="PROSITE" id="PS50932"/>
    </source>
</evidence>
<dbReference type="InterPro" id="IPR000843">
    <property type="entry name" value="HTH_LacI"/>
</dbReference>
<dbReference type="CDD" id="cd01392">
    <property type="entry name" value="HTH_LacI"/>
    <property type="match status" value="1"/>
</dbReference>
<dbReference type="SUPFAM" id="SSF53822">
    <property type="entry name" value="Periplasmic binding protein-like I"/>
    <property type="match status" value="1"/>
</dbReference>
<dbReference type="InterPro" id="IPR010982">
    <property type="entry name" value="Lambda_DNA-bd_dom_sf"/>
</dbReference>
<keyword evidence="2 5" id="KW-0238">DNA-binding</keyword>
<dbReference type="PANTHER" id="PTHR30146:SF109">
    <property type="entry name" value="HTH-TYPE TRANSCRIPTIONAL REGULATOR GALS"/>
    <property type="match status" value="1"/>
</dbReference>
<dbReference type="Gene3D" id="3.40.50.2300">
    <property type="match status" value="1"/>
</dbReference>
<dbReference type="Proteomes" id="UP001597062">
    <property type="component" value="Unassembled WGS sequence"/>
</dbReference>
<dbReference type="PANTHER" id="PTHR30146">
    <property type="entry name" value="LACI-RELATED TRANSCRIPTIONAL REPRESSOR"/>
    <property type="match status" value="1"/>
</dbReference>
<comment type="caution">
    <text evidence="5">The sequence shown here is derived from an EMBL/GenBank/DDBJ whole genome shotgun (WGS) entry which is preliminary data.</text>
</comment>
<dbReference type="InterPro" id="IPR028082">
    <property type="entry name" value="Peripla_BP_I"/>
</dbReference>
<dbReference type="EMBL" id="JBHTJR010000051">
    <property type="protein sequence ID" value="MFD0993727.1"/>
    <property type="molecule type" value="Genomic_DNA"/>
</dbReference>
<organism evidence="5 6">
    <name type="scientific">Tenacibaculum geojense</name>
    <dbReference type="NCBI Taxonomy" id="915352"/>
    <lineage>
        <taxon>Bacteria</taxon>
        <taxon>Pseudomonadati</taxon>
        <taxon>Bacteroidota</taxon>
        <taxon>Flavobacteriia</taxon>
        <taxon>Flavobacteriales</taxon>
        <taxon>Flavobacteriaceae</taxon>
        <taxon>Tenacibaculum</taxon>
    </lineage>
</organism>
<dbReference type="Gene3D" id="1.10.260.40">
    <property type="entry name" value="lambda repressor-like DNA-binding domains"/>
    <property type="match status" value="1"/>
</dbReference>